<name>A0A9P6AXZ6_9AGAM</name>
<protein>
    <submittedName>
        <fullName evidence="1">Uncharacterized protein</fullName>
    </submittedName>
</protein>
<keyword evidence="2" id="KW-1185">Reference proteome</keyword>
<proteinExistence type="predicted"/>
<sequence>MWYFTLCAIARAGSISPVTSNCVHLSNGLPVIFSPRLTSSCSQLSCCYSRDDMRRKLEREWSECVDSWMEISHPSC</sequence>
<dbReference type="AlphaFoldDB" id="A0A9P6AXZ6"/>
<accession>A0A9P6AXZ6</accession>
<evidence type="ECO:0000313" key="1">
    <source>
        <dbReference type="EMBL" id="KAF9514078.1"/>
    </source>
</evidence>
<dbReference type="EMBL" id="MU128965">
    <property type="protein sequence ID" value="KAF9514078.1"/>
    <property type="molecule type" value="Genomic_DNA"/>
</dbReference>
<reference evidence="1" key="1">
    <citation type="journal article" date="2020" name="Nat. Commun.">
        <title>Large-scale genome sequencing of mycorrhizal fungi provides insights into the early evolution of symbiotic traits.</title>
        <authorList>
            <person name="Miyauchi S."/>
            <person name="Kiss E."/>
            <person name="Kuo A."/>
            <person name="Drula E."/>
            <person name="Kohler A."/>
            <person name="Sanchez-Garcia M."/>
            <person name="Morin E."/>
            <person name="Andreopoulos B."/>
            <person name="Barry K.W."/>
            <person name="Bonito G."/>
            <person name="Buee M."/>
            <person name="Carver A."/>
            <person name="Chen C."/>
            <person name="Cichocki N."/>
            <person name="Clum A."/>
            <person name="Culley D."/>
            <person name="Crous P.W."/>
            <person name="Fauchery L."/>
            <person name="Girlanda M."/>
            <person name="Hayes R.D."/>
            <person name="Keri Z."/>
            <person name="LaButti K."/>
            <person name="Lipzen A."/>
            <person name="Lombard V."/>
            <person name="Magnuson J."/>
            <person name="Maillard F."/>
            <person name="Murat C."/>
            <person name="Nolan M."/>
            <person name="Ohm R.A."/>
            <person name="Pangilinan J."/>
            <person name="Pereira M.F."/>
            <person name="Perotto S."/>
            <person name="Peter M."/>
            <person name="Pfister S."/>
            <person name="Riley R."/>
            <person name="Sitrit Y."/>
            <person name="Stielow J.B."/>
            <person name="Szollosi G."/>
            <person name="Zifcakova L."/>
            <person name="Stursova M."/>
            <person name="Spatafora J.W."/>
            <person name="Tedersoo L."/>
            <person name="Vaario L.M."/>
            <person name="Yamada A."/>
            <person name="Yan M."/>
            <person name="Wang P."/>
            <person name="Xu J."/>
            <person name="Bruns T."/>
            <person name="Baldrian P."/>
            <person name="Vilgalys R."/>
            <person name="Dunand C."/>
            <person name="Henrissat B."/>
            <person name="Grigoriev I.V."/>
            <person name="Hibbett D."/>
            <person name="Nagy L.G."/>
            <person name="Martin F.M."/>
        </authorList>
    </citation>
    <scope>NUCLEOTIDE SEQUENCE</scope>
    <source>
        <strain evidence="1">UP504</strain>
    </source>
</reference>
<organism evidence="1 2">
    <name type="scientific">Hydnum rufescens UP504</name>
    <dbReference type="NCBI Taxonomy" id="1448309"/>
    <lineage>
        <taxon>Eukaryota</taxon>
        <taxon>Fungi</taxon>
        <taxon>Dikarya</taxon>
        <taxon>Basidiomycota</taxon>
        <taxon>Agaricomycotina</taxon>
        <taxon>Agaricomycetes</taxon>
        <taxon>Cantharellales</taxon>
        <taxon>Hydnaceae</taxon>
        <taxon>Hydnum</taxon>
    </lineage>
</organism>
<gene>
    <name evidence="1" type="ORF">BS47DRAFT_1343579</name>
</gene>
<evidence type="ECO:0000313" key="2">
    <source>
        <dbReference type="Proteomes" id="UP000886523"/>
    </source>
</evidence>
<dbReference type="Proteomes" id="UP000886523">
    <property type="component" value="Unassembled WGS sequence"/>
</dbReference>
<comment type="caution">
    <text evidence="1">The sequence shown here is derived from an EMBL/GenBank/DDBJ whole genome shotgun (WGS) entry which is preliminary data.</text>
</comment>